<reference evidence="2" key="1">
    <citation type="submission" date="2020-08" db="EMBL/GenBank/DDBJ databases">
        <title>Genome public.</title>
        <authorList>
            <person name="Liu C."/>
            <person name="Sun Q."/>
        </authorList>
    </citation>
    <scope>NUCLEOTIDE SEQUENCE</scope>
    <source>
        <strain evidence="2">H8</strain>
    </source>
</reference>
<dbReference type="Proteomes" id="UP000611762">
    <property type="component" value="Unassembled WGS sequence"/>
</dbReference>
<organism evidence="2 3">
    <name type="scientific">Congzhengia minquanensis</name>
    <dbReference type="NCBI Taxonomy" id="2763657"/>
    <lineage>
        <taxon>Bacteria</taxon>
        <taxon>Bacillati</taxon>
        <taxon>Bacillota</taxon>
        <taxon>Clostridia</taxon>
        <taxon>Eubacteriales</taxon>
        <taxon>Oscillospiraceae</taxon>
        <taxon>Congzhengia</taxon>
    </lineage>
</organism>
<evidence type="ECO:0000313" key="3">
    <source>
        <dbReference type="Proteomes" id="UP000611762"/>
    </source>
</evidence>
<dbReference type="InterPro" id="IPR013830">
    <property type="entry name" value="SGNH_hydro"/>
</dbReference>
<dbReference type="PANTHER" id="PTHR30383:SF5">
    <property type="entry name" value="SGNH HYDROLASE-TYPE ESTERASE DOMAIN-CONTAINING PROTEIN"/>
    <property type="match status" value="1"/>
</dbReference>
<dbReference type="AlphaFoldDB" id="A0A926DLV4"/>
<dbReference type="RefSeq" id="WP_249311246.1">
    <property type="nucleotide sequence ID" value="NZ_JACRSU010000001.1"/>
</dbReference>
<sequence>MAEQIKPGFFSKSVAADDNRILFDIQNEQLLCKQKKIDFLFIGDSITWMWDLNLYFGPGAFFVNRGIGGDVSAIALKRFRADCLQLNPGAIVYMIGTNDILTTAPDLWWRKPGADKNRVLEQLLANIEEAMRLCAGKRLYQCSILPTDICPPFDKAGINQMVQEANDGIKVLCSKHGVPYVDYHSALCREDKKTMKDGLTHDGIHPNGACYEIMANVLKQEIDFQKEMEK</sequence>
<protein>
    <recommendedName>
        <fullName evidence="1">SGNH hydrolase-type esterase domain-containing protein</fullName>
    </recommendedName>
</protein>
<feature type="domain" description="SGNH hydrolase-type esterase" evidence="1">
    <location>
        <begin position="41"/>
        <end position="213"/>
    </location>
</feature>
<accession>A0A926DLV4</accession>
<proteinExistence type="predicted"/>
<dbReference type="SUPFAM" id="SSF52266">
    <property type="entry name" value="SGNH hydrolase"/>
    <property type="match status" value="1"/>
</dbReference>
<keyword evidence="3" id="KW-1185">Reference proteome</keyword>
<dbReference type="InterPro" id="IPR036514">
    <property type="entry name" value="SGNH_hydro_sf"/>
</dbReference>
<dbReference type="PANTHER" id="PTHR30383">
    <property type="entry name" value="THIOESTERASE 1/PROTEASE 1/LYSOPHOSPHOLIPASE L1"/>
    <property type="match status" value="1"/>
</dbReference>
<dbReference type="GO" id="GO:0004622">
    <property type="term" value="F:phosphatidylcholine lysophospholipase activity"/>
    <property type="evidence" value="ECO:0007669"/>
    <property type="project" value="TreeGrafter"/>
</dbReference>
<name>A0A926DLV4_9FIRM</name>
<evidence type="ECO:0000313" key="2">
    <source>
        <dbReference type="EMBL" id="MBC8540117.1"/>
    </source>
</evidence>
<comment type="caution">
    <text evidence="2">The sequence shown here is derived from an EMBL/GenBank/DDBJ whole genome shotgun (WGS) entry which is preliminary data.</text>
</comment>
<gene>
    <name evidence="2" type="ORF">H8698_03895</name>
</gene>
<dbReference type="Gene3D" id="3.40.50.1110">
    <property type="entry name" value="SGNH hydrolase"/>
    <property type="match status" value="1"/>
</dbReference>
<evidence type="ECO:0000259" key="1">
    <source>
        <dbReference type="Pfam" id="PF13472"/>
    </source>
</evidence>
<dbReference type="EMBL" id="JACRSU010000001">
    <property type="protein sequence ID" value="MBC8540117.1"/>
    <property type="molecule type" value="Genomic_DNA"/>
</dbReference>
<dbReference type="Pfam" id="PF13472">
    <property type="entry name" value="Lipase_GDSL_2"/>
    <property type="match status" value="1"/>
</dbReference>
<dbReference type="InterPro" id="IPR051532">
    <property type="entry name" value="Ester_Hydrolysis_Enzymes"/>
</dbReference>